<proteinExistence type="predicted"/>
<dbReference type="KEGG" id="pyc:TQ32_06125"/>
<dbReference type="EMBL" id="CP010835">
    <property type="protein sequence ID" value="AMM54098.1"/>
    <property type="molecule type" value="Genomic_DNA"/>
</dbReference>
<gene>
    <name evidence="2" type="ORF">TQ32_06125</name>
</gene>
<feature type="domain" description="Late embryogenesis abundant protein LEA-2 subgroup" evidence="1">
    <location>
        <begin position="59"/>
        <end position="155"/>
    </location>
</feature>
<dbReference type="OrthoDB" id="86025at2157"/>
<dbReference type="Pfam" id="PF03168">
    <property type="entry name" value="LEA_2"/>
    <property type="match status" value="1"/>
</dbReference>
<reference evidence="3" key="1">
    <citation type="submission" date="2015-02" db="EMBL/GenBank/DDBJ databases">
        <title>Pyrococcus kukulkanii sp. nov., a novel hyperthermophilic archaeon isolated from a deep-sea hydrothermal vent at the Guaymas Basin.</title>
        <authorList>
            <person name="Oger P.M."/>
            <person name="Callac N."/>
            <person name="Jebbar M."/>
            <person name="Godfroy A."/>
        </authorList>
    </citation>
    <scope>NUCLEOTIDE SEQUENCE [LARGE SCALE GENOMIC DNA]</scope>
    <source>
        <strain evidence="3">NCB100</strain>
    </source>
</reference>
<dbReference type="Proteomes" id="UP000070587">
    <property type="component" value="Chromosome"/>
</dbReference>
<dbReference type="RefSeq" id="WP_068322303.1">
    <property type="nucleotide sequence ID" value="NZ_CP010835.1"/>
</dbReference>
<dbReference type="InterPro" id="IPR004864">
    <property type="entry name" value="LEA_2"/>
</dbReference>
<dbReference type="AlphaFoldDB" id="A0A127B9V1"/>
<accession>A0A127B9V1</accession>
<dbReference type="GeneID" id="28491393"/>
<dbReference type="STRING" id="1609559.TQ32_06125"/>
<reference evidence="2 3" key="2">
    <citation type="journal article" date="2016" name="Int. J. Syst. Evol. Microbiol.">
        <title>Pyrococcus kukulkanii sp. nov., a hyperthermophilic, piezophilic archaeon isolated from a deep-sea hydrothermal vent.</title>
        <authorList>
            <person name="Callac N."/>
            <person name="Oger P."/>
            <person name="Lesongeur F."/>
            <person name="Rattray J.E."/>
            <person name="Vannier P."/>
            <person name="Michoud G."/>
            <person name="Beauverger M."/>
            <person name="Gayet N."/>
            <person name="Rouxel O."/>
            <person name="Jebbar M."/>
            <person name="Godfroy A."/>
        </authorList>
    </citation>
    <scope>NUCLEOTIDE SEQUENCE [LARGE SCALE GENOMIC DNA]</scope>
    <source>
        <strain evidence="2 3">NCB100</strain>
    </source>
</reference>
<organism evidence="2 3">
    <name type="scientific">Pyrococcus kukulkanii</name>
    <dbReference type="NCBI Taxonomy" id="1609559"/>
    <lineage>
        <taxon>Archaea</taxon>
        <taxon>Methanobacteriati</taxon>
        <taxon>Methanobacteriota</taxon>
        <taxon>Thermococci</taxon>
        <taxon>Thermococcales</taxon>
        <taxon>Thermococcaceae</taxon>
        <taxon>Pyrococcus</taxon>
    </lineage>
</organism>
<dbReference type="SUPFAM" id="SSF117070">
    <property type="entry name" value="LEA14-like"/>
    <property type="match status" value="1"/>
</dbReference>
<sequence length="157" mass="17522">MRRSVTILILLLISVPLVNFGYFIFRYIALGPVNDCEVGLVDVYVSHVDTDSAKIVAIVEVLNPTNKRVSIDGIKIELYAEDIYIGEYTINRTITLTPGDKVTIPINFTIYYSNVPTEFVRALLENRTGDVIWWATGGLYANSLFGTLEVPFNVTLG</sequence>
<name>A0A127B9V1_9EURY</name>
<dbReference type="Gene3D" id="2.60.40.1820">
    <property type="match status" value="1"/>
</dbReference>
<evidence type="ECO:0000259" key="1">
    <source>
        <dbReference type="Pfam" id="PF03168"/>
    </source>
</evidence>
<protein>
    <recommendedName>
        <fullName evidence="1">Late embryogenesis abundant protein LEA-2 subgroup domain-containing protein</fullName>
    </recommendedName>
</protein>
<evidence type="ECO:0000313" key="3">
    <source>
        <dbReference type="Proteomes" id="UP000070587"/>
    </source>
</evidence>
<evidence type="ECO:0000313" key="2">
    <source>
        <dbReference type="EMBL" id="AMM54098.1"/>
    </source>
</evidence>